<evidence type="ECO:0000256" key="7">
    <source>
        <dbReference type="PROSITE-ProRule" id="PRU00782"/>
    </source>
</evidence>
<comment type="similarity">
    <text evidence="7">Belongs to the TRAFAC class myosin-kinesin ATPase superfamily. Myosin family.</text>
</comment>
<comment type="caution">
    <text evidence="11">The sequence shown here is derived from an EMBL/GenBank/DDBJ whole genome shotgun (WGS) entry which is preliminary data.</text>
</comment>
<evidence type="ECO:0000259" key="10">
    <source>
        <dbReference type="PROSITE" id="PS51456"/>
    </source>
</evidence>
<accession>A0A0N0NNE6</accession>
<dbReference type="AlphaFoldDB" id="A0A0N0NNE6"/>
<dbReference type="Pfam" id="PF00612">
    <property type="entry name" value="IQ"/>
    <property type="match status" value="3"/>
</dbReference>
<evidence type="ECO:0000259" key="9">
    <source>
        <dbReference type="PROSITE" id="PS51126"/>
    </source>
</evidence>
<feature type="domain" description="Dilute" evidence="9">
    <location>
        <begin position="664"/>
        <end position="933"/>
    </location>
</feature>
<keyword evidence="6 7" id="KW-0009">Actin-binding</keyword>
<keyword evidence="12" id="KW-1185">Reference proteome</keyword>
<feature type="domain" description="Myosin motor" evidence="10">
    <location>
        <begin position="1"/>
        <end position="247"/>
    </location>
</feature>
<dbReference type="VEuPathDB" id="FungiDB:AB675_9097"/>
<evidence type="ECO:0000256" key="1">
    <source>
        <dbReference type="ARBA" id="ARBA00022741"/>
    </source>
</evidence>
<dbReference type="SMART" id="SM01132">
    <property type="entry name" value="DIL"/>
    <property type="match status" value="1"/>
</dbReference>
<dbReference type="PROSITE" id="PS50096">
    <property type="entry name" value="IQ"/>
    <property type="match status" value="4"/>
</dbReference>
<dbReference type="GO" id="GO:0005524">
    <property type="term" value="F:ATP binding"/>
    <property type="evidence" value="ECO:0007669"/>
    <property type="project" value="UniProtKB-KW"/>
</dbReference>
<dbReference type="InterPro" id="IPR001609">
    <property type="entry name" value="Myosin_head_motor_dom-like"/>
</dbReference>
<dbReference type="Gene3D" id="1.20.120.720">
    <property type="entry name" value="Myosin VI head, motor domain, U50 subdomain"/>
    <property type="match status" value="1"/>
</dbReference>
<reference evidence="11 12" key="1">
    <citation type="submission" date="2015-06" db="EMBL/GenBank/DDBJ databases">
        <title>Draft genome of the ant-associated black yeast Phialophora attae CBS 131958.</title>
        <authorList>
            <person name="Moreno L.F."/>
            <person name="Stielow B.J."/>
            <person name="de Hoog S."/>
            <person name="Vicente V.A."/>
            <person name="Weiss V.A."/>
            <person name="de Vries M."/>
            <person name="Cruz L.M."/>
            <person name="Souza E.M."/>
        </authorList>
    </citation>
    <scope>NUCLEOTIDE SEQUENCE [LARGE SCALE GENOMIC DNA]</scope>
    <source>
        <strain evidence="11 12">CBS 131958</strain>
    </source>
</reference>
<dbReference type="GO" id="GO:0005737">
    <property type="term" value="C:cytoplasm"/>
    <property type="evidence" value="ECO:0007669"/>
    <property type="project" value="TreeGrafter"/>
</dbReference>
<dbReference type="GO" id="GO:0016459">
    <property type="term" value="C:myosin complex"/>
    <property type="evidence" value="ECO:0007669"/>
    <property type="project" value="UniProtKB-KW"/>
</dbReference>
<feature type="region of interest" description="Actin-binding" evidence="7">
    <location>
        <begin position="122"/>
        <end position="144"/>
    </location>
</feature>
<dbReference type="SUPFAM" id="SSF52540">
    <property type="entry name" value="P-loop containing nucleoside triphosphate hydrolases"/>
    <property type="match status" value="2"/>
</dbReference>
<dbReference type="CDD" id="cd15480">
    <property type="entry name" value="fMyo2p_CBD"/>
    <property type="match status" value="1"/>
</dbReference>
<organism evidence="11 12">
    <name type="scientific">Cyphellophora attinorum</name>
    <dbReference type="NCBI Taxonomy" id="1664694"/>
    <lineage>
        <taxon>Eukaryota</taxon>
        <taxon>Fungi</taxon>
        <taxon>Dikarya</taxon>
        <taxon>Ascomycota</taxon>
        <taxon>Pezizomycotina</taxon>
        <taxon>Eurotiomycetes</taxon>
        <taxon>Chaetothyriomycetidae</taxon>
        <taxon>Chaetothyriales</taxon>
        <taxon>Cyphellophoraceae</taxon>
        <taxon>Cyphellophora</taxon>
    </lineage>
</organism>
<dbReference type="PANTHER" id="PTHR13140">
    <property type="entry name" value="MYOSIN"/>
    <property type="match status" value="1"/>
</dbReference>
<dbReference type="RefSeq" id="XP_018001401.1">
    <property type="nucleotide sequence ID" value="XM_018149603.1"/>
</dbReference>
<dbReference type="GO" id="GO:0007015">
    <property type="term" value="P:actin filament organization"/>
    <property type="evidence" value="ECO:0007669"/>
    <property type="project" value="TreeGrafter"/>
</dbReference>
<dbReference type="GeneID" id="28741483"/>
<evidence type="ECO:0000256" key="4">
    <source>
        <dbReference type="ARBA" id="ARBA00023123"/>
    </source>
</evidence>
<dbReference type="GO" id="GO:0016020">
    <property type="term" value="C:membrane"/>
    <property type="evidence" value="ECO:0007669"/>
    <property type="project" value="TreeGrafter"/>
</dbReference>
<dbReference type="Gene3D" id="1.20.5.190">
    <property type="match status" value="3"/>
</dbReference>
<dbReference type="Gene3D" id="3.30.70.1590">
    <property type="match status" value="1"/>
</dbReference>
<evidence type="ECO:0000313" key="11">
    <source>
        <dbReference type="EMBL" id="KPI41438.1"/>
    </source>
</evidence>
<dbReference type="Pfam" id="PF01843">
    <property type="entry name" value="DIL"/>
    <property type="match status" value="1"/>
</dbReference>
<dbReference type="Proteomes" id="UP000038010">
    <property type="component" value="Unassembled WGS sequence"/>
</dbReference>
<dbReference type="PANTHER" id="PTHR13140:SF706">
    <property type="entry name" value="DILUTE CLASS UNCONVENTIONAL MYOSIN, ISOFORM C"/>
    <property type="match status" value="1"/>
</dbReference>
<dbReference type="GO" id="GO:0051015">
    <property type="term" value="F:actin filament binding"/>
    <property type="evidence" value="ECO:0007669"/>
    <property type="project" value="TreeGrafter"/>
</dbReference>
<keyword evidence="1" id="KW-0547">Nucleotide-binding</keyword>
<keyword evidence="4 7" id="KW-0518">Myosin</keyword>
<dbReference type="InterPro" id="IPR027417">
    <property type="entry name" value="P-loop_NTPase"/>
</dbReference>
<evidence type="ECO:0000256" key="3">
    <source>
        <dbReference type="ARBA" id="ARBA00023054"/>
    </source>
</evidence>
<dbReference type="InterPro" id="IPR036961">
    <property type="entry name" value="Kinesin_motor_dom_sf"/>
</dbReference>
<name>A0A0N0NNE6_9EURO</name>
<dbReference type="PROSITE" id="PS51126">
    <property type="entry name" value="DILUTE"/>
    <property type="match status" value="1"/>
</dbReference>
<dbReference type="SMART" id="SM00015">
    <property type="entry name" value="IQ"/>
    <property type="match status" value="5"/>
</dbReference>
<evidence type="ECO:0000313" key="12">
    <source>
        <dbReference type="Proteomes" id="UP000038010"/>
    </source>
</evidence>
<proteinExistence type="inferred from homology"/>
<gene>
    <name evidence="11" type="ORF">AB675_9097</name>
</gene>
<dbReference type="CDD" id="cd23767">
    <property type="entry name" value="IQCD"/>
    <property type="match status" value="1"/>
</dbReference>
<dbReference type="OrthoDB" id="6108017at2759"/>
<dbReference type="Gene3D" id="3.40.850.10">
    <property type="entry name" value="Kinesin motor domain"/>
    <property type="match status" value="1"/>
</dbReference>
<dbReference type="InterPro" id="IPR046943">
    <property type="entry name" value="Fungal_Myo2/2A_CBD"/>
</dbReference>
<keyword evidence="3 8" id="KW-0175">Coiled coil</keyword>
<dbReference type="InterPro" id="IPR000048">
    <property type="entry name" value="IQ_motif_EF-hand-BS"/>
</dbReference>
<dbReference type="InterPro" id="IPR002710">
    <property type="entry name" value="Dilute_dom"/>
</dbReference>
<feature type="coiled-coil region" evidence="8">
    <location>
        <begin position="424"/>
        <end position="517"/>
    </location>
</feature>
<evidence type="ECO:0000256" key="5">
    <source>
        <dbReference type="ARBA" id="ARBA00023175"/>
    </source>
</evidence>
<evidence type="ECO:0000256" key="6">
    <source>
        <dbReference type="ARBA" id="ARBA00023203"/>
    </source>
</evidence>
<evidence type="ECO:0000256" key="2">
    <source>
        <dbReference type="ARBA" id="ARBA00022840"/>
    </source>
</evidence>
<protein>
    <submittedName>
        <fullName evidence="11">Myosin-2</fullName>
    </submittedName>
</protein>
<dbReference type="EMBL" id="LFJN01000009">
    <property type="protein sequence ID" value="KPI41438.1"/>
    <property type="molecule type" value="Genomic_DNA"/>
</dbReference>
<comment type="caution">
    <text evidence="7">Lacks conserved residue(s) required for the propagation of feature annotation.</text>
</comment>
<sequence>MGSDDQFVTKLHHNFAGDKSKFYKKPRFGKSAFTVCHYALDVAYESDGFIEKNRDTVPDEQMEVLKKSSNPFLVTVIDTATAVRDKETAASVTKTIASAPGRRVGVAVNRKPTLGGIFKSSLIELMQTINSTDAHYIRCIKPNEAKASWKFEGPMVLSQLRACGVLETVRISTAGYPTRWTYEEFAMRYYMLCHSSQWTHNIQQMGQNILKKALGDVTKEKSDKYQLGLTKIFFRAGMLAFLENLRSARLKECAIMIQKNLRAKYYRRKFLEIRESIILAQAATRAFIARKQAESIRQIKAATTIQRVWRGSKERKNYNAVRNNFILFGSVAKGYLLRKNIMETRYRNAATTIQRAWRSHRSLKAFRQHRRKVVIIQSLQRGRVARREYKTLRTEARDLKQISYKLENKVVELTQSLGVVKRENKNLVSQLENYDSQLKSMRTRSNALEARSRELQSEANQAGIVAAKLAALEEEHAKLQSSNDEQLGNAKRLQEEQKRLLDSLNSANSELEKVRKANTLHEKLVNGNGAQPTANGLINLVSSKKPLKRRSAGAAERIEGDRYSGAYNARPMSMALDAHTKTLSGSTFNPMDSPEMELENLLAQEDELNDEVTMGLIRGIKIPQPGATPAPTDKEVLFPSYLINLVTSEMWNNGFVKESERFLANVMQSIQQEVMQHEGDEAVNPGAFWLSNVHEMLSFVFLAEDWYEAQKTDNYEYDRLLEIVKHDLESLEFNIYHTWMKVLKKKLHKMIVPAIIESQSLPGFVTNESNRFLGKLLPSNNTPAFSMDQLLSLLNNVFKAMKAYYLEDSIITQTVTELLRLVGVTAFNDLLMRRNFLSWKRGLQINYNITRIEEWCKSHDMPEGTLQLEHLMQATKLLQLKKATLNDIEIIQDICWMLSPNQIQKLLNQYLVADYEQPINGEIMKAVASRVTEKSDVLLLAPVDMEDSGPYEIAEPRVITALLRHIRHHGYKHHA</sequence>
<dbReference type="SMART" id="SM00242">
    <property type="entry name" value="MYSc"/>
    <property type="match status" value="1"/>
</dbReference>
<dbReference type="Gene3D" id="1.20.58.530">
    <property type="match status" value="1"/>
</dbReference>
<dbReference type="GO" id="GO:0000146">
    <property type="term" value="F:microfilament motor activity"/>
    <property type="evidence" value="ECO:0007669"/>
    <property type="project" value="TreeGrafter"/>
</dbReference>
<evidence type="ECO:0000256" key="8">
    <source>
        <dbReference type="SAM" id="Coils"/>
    </source>
</evidence>
<dbReference type="PROSITE" id="PS51456">
    <property type="entry name" value="MYOSIN_MOTOR"/>
    <property type="match status" value="1"/>
</dbReference>
<dbReference type="STRING" id="1664694.A0A0N0NNE6"/>
<keyword evidence="2" id="KW-0067">ATP-binding</keyword>
<dbReference type="Pfam" id="PF00063">
    <property type="entry name" value="Myosin_head"/>
    <property type="match status" value="1"/>
</dbReference>
<keyword evidence="5" id="KW-0505">Motor protein</keyword>